<dbReference type="InterPro" id="IPR050428">
    <property type="entry name" value="TCS_sensor_his_kinase"/>
</dbReference>
<dbReference type="SMART" id="SM00304">
    <property type="entry name" value="HAMP"/>
    <property type="match status" value="1"/>
</dbReference>
<dbReference type="eggNOG" id="COG2205">
    <property type="taxonomic scope" value="Bacteria"/>
</dbReference>
<evidence type="ECO:0000256" key="1">
    <source>
        <dbReference type="ARBA" id="ARBA00000085"/>
    </source>
</evidence>
<dbReference type="InterPro" id="IPR005467">
    <property type="entry name" value="His_kinase_dom"/>
</dbReference>
<evidence type="ECO:0000256" key="4">
    <source>
        <dbReference type="ARBA" id="ARBA00022553"/>
    </source>
</evidence>
<feature type="domain" description="Histidine kinase" evidence="12">
    <location>
        <begin position="219"/>
        <end position="435"/>
    </location>
</feature>
<sequence length="456" mass="49645">MLTAAMVAIAVGMMTIVAYWTVSSTLRESVDKDLATEASALLQQAVQPTTMVDAQKVVDNFRLYNSATRVSIRLPASSFVIGDDIPQLTSAESAGTDAVMATVDGERIYSKRSESGATVLLARDMTSLNQLITSLGLVLLLVGLFGIFLAIAAGMMVAKAGLRPIRRLHAAVDRVRRTDELRPIEVIGNDELADLTCGFNEMLEALENSRRRQADLVADAGHELKTPLTSMRTNIELLMMMQRSGGVGISEEDRQALERDVIAQMEELSTLIGDLVDLARDDVPETSLEQVDLLEVIDDALMRVKRRRPDVQFKTNTTPWYLDGDTHGLGRAILNLLDNAAKWSPHDGVVRLAMTPLFDGTVEITVADSGPGIPEEDREKVFERFFRSVQARSTPGSGLGLAIVKQTIERHGGTITAGESSDGGAEMRVVLPGFAMPGELEKSRLGAGRKRKNRRS</sequence>
<dbReference type="SUPFAM" id="SSF158472">
    <property type="entry name" value="HAMP domain-like"/>
    <property type="match status" value="1"/>
</dbReference>
<keyword evidence="7 14" id="KW-0418">Kinase</keyword>
<keyword evidence="5" id="KW-0808">Transferase</keyword>
<organism evidence="14 15">
    <name type="scientific">Corynebacterium vitaeruminis DSM 20294</name>
    <dbReference type="NCBI Taxonomy" id="1224164"/>
    <lineage>
        <taxon>Bacteria</taxon>
        <taxon>Bacillati</taxon>
        <taxon>Actinomycetota</taxon>
        <taxon>Actinomycetes</taxon>
        <taxon>Mycobacteriales</taxon>
        <taxon>Corynebacteriaceae</taxon>
        <taxon>Corynebacterium</taxon>
    </lineage>
</organism>
<dbReference type="SMART" id="SM00388">
    <property type="entry name" value="HisKA"/>
    <property type="match status" value="1"/>
</dbReference>
<evidence type="ECO:0000256" key="10">
    <source>
        <dbReference type="ARBA" id="ARBA00023136"/>
    </source>
</evidence>
<dbReference type="PATRIC" id="fig|1224164.3.peg.905"/>
<dbReference type="Gene3D" id="3.30.565.10">
    <property type="entry name" value="Histidine kinase-like ATPase, C-terminal domain"/>
    <property type="match status" value="1"/>
</dbReference>
<dbReference type="PROSITE" id="PS50885">
    <property type="entry name" value="HAMP"/>
    <property type="match status" value="1"/>
</dbReference>
<dbReference type="HOGENOM" id="CLU_000445_89_6_11"/>
<dbReference type="Gene3D" id="1.10.287.130">
    <property type="match status" value="1"/>
</dbReference>
<gene>
    <name evidence="14" type="ORF">B843_04560</name>
</gene>
<dbReference type="SUPFAM" id="SSF55874">
    <property type="entry name" value="ATPase domain of HSP90 chaperone/DNA topoisomerase II/histidine kinase"/>
    <property type="match status" value="1"/>
</dbReference>
<dbReference type="EC" id="2.7.13.3" evidence="3"/>
<dbReference type="CDD" id="cd00082">
    <property type="entry name" value="HisKA"/>
    <property type="match status" value="1"/>
</dbReference>
<keyword evidence="4" id="KW-0597">Phosphoprotein</keyword>
<dbReference type="InterPro" id="IPR003660">
    <property type="entry name" value="HAMP_dom"/>
</dbReference>
<keyword evidence="6 11" id="KW-0812">Transmembrane</keyword>
<evidence type="ECO:0000256" key="9">
    <source>
        <dbReference type="ARBA" id="ARBA00023012"/>
    </source>
</evidence>
<dbReference type="KEGG" id="cvt:B843_04560"/>
<dbReference type="InterPro" id="IPR003661">
    <property type="entry name" value="HisK_dim/P_dom"/>
</dbReference>
<dbReference type="STRING" id="1224164.B843_04560"/>
<dbReference type="InterPro" id="IPR004358">
    <property type="entry name" value="Sig_transdc_His_kin-like_C"/>
</dbReference>
<dbReference type="SUPFAM" id="SSF47384">
    <property type="entry name" value="Homodimeric domain of signal transducing histidine kinase"/>
    <property type="match status" value="1"/>
</dbReference>
<feature type="domain" description="HAMP" evidence="13">
    <location>
        <begin position="159"/>
        <end position="211"/>
    </location>
</feature>
<evidence type="ECO:0000256" key="5">
    <source>
        <dbReference type="ARBA" id="ARBA00022679"/>
    </source>
</evidence>
<reference evidence="14 15" key="1">
    <citation type="submission" date="2013-02" db="EMBL/GenBank/DDBJ databases">
        <title>The complete genome sequence of Corynebacterium vitaeruminis DSM 20294.</title>
        <authorList>
            <person name="Ruckert C."/>
            <person name="Albersmeier A."/>
            <person name="Kalinowski J."/>
        </authorList>
    </citation>
    <scope>NUCLEOTIDE SEQUENCE [LARGE SCALE GENOMIC DNA]</scope>
    <source>
        <strain evidence="15">ATCC 10234</strain>
    </source>
</reference>
<dbReference type="SMART" id="SM00387">
    <property type="entry name" value="HATPase_c"/>
    <property type="match status" value="1"/>
</dbReference>
<dbReference type="Pfam" id="PF02518">
    <property type="entry name" value="HATPase_c"/>
    <property type="match status" value="1"/>
</dbReference>
<evidence type="ECO:0000259" key="12">
    <source>
        <dbReference type="PROSITE" id="PS50109"/>
    </source>
</evidence>
<dbReference type="CDD" id="cd00075">
    <property type="entry name" value="HATPase"/>
    <property type="match status" value="1"/>
</dbReference>
<dbReference type="Gene3D" id="6.10.340.10">
    <property type="match status" value="1"/>
</dbReference>
<evidence type="ECO:0000256" key="11">
    <source>
        <dbReference type="SAM" id="Phobius"/>
    </source>
</evidence>
<keyword evidence="10 11" id="KW-0472">Membrane</keyword>
<dbReference type="InterPro" id="IPR036097">
    <property type="entry name" value="HisK_dim/P_sf"/>
</dbReference>
<dbReference type="EMBL" id="CP004353">
    <property type="protein sequence ID" value="AHI22301.1"/>
    <property type="molecule type" value="Genomic_DNA"/>
</dbReference>
<evidence type="ECO:0000313" key="14">
    <source>
        <dbReference type="EMBL" id="AHI22301.1"/>
    </source>
</evidence>
<dbReference type="PROSITE" id="PS50109">
    <property type="entry name" value="HIS_KIN"/>
    <property type="match status" value="1"/>
</dbReference>
<dbReference type="CDD" id="cd06225">
    <property type="entry name" value="HAMP"/>
    <property type="match status" value="1"/>
</dbReference>
<evidence type="ECO:0000256" key="8">
    <source>
        <dbReference type="ARBA" id="ARBA00022989"/>
    </source>
</evidence>
<proteinExistence type="predicted"/>
<feature type="transmembrane region" description="Helical" evidence="11">
    <location>
        <begin position="135"/>
        <end position="158"/>
    </location>
</feature>
<dbReference type="PANTHER" id="PTHR45436:SF5">
    <property type="entry name" value="SENSOR HISTIDINE KINASE TRCS"/>
    <property type="match status" value="1"/>
</dbReference>
<dbReference type="GO" id="GO:0000155">
    <property type="term" value="F:phosphorelay sensor kinase activity"/>
    <property type="evidence" value="ECO:0007669"/>
    <property type="project" value="InterPro"/>
</dbReference>
<dbReference type="PRINTS" id="PR00344">
    <property type="entry name" value="BCTRLSENSOR"/>
</dbReference>
<keyword evidence="15" id="KW-1185">Reference proteome</keyword>
<comment type="catalytic activity">
    <reaction evidence="1">
        <text>ATP + protein L-histidine = ADP + protein N-phospho-L-histidine.</text>
        <dbReference type="EC" id="2.7.13.3"/>
    </reaction>
</comment>
<dbReference type="InterPro" id="IPR036890">
    <property type="entry name" value="HATPase_C_sf"/>
</dbReference>
<accession>W5XZ64</accession>
<dbReference type="GO" id="GO:0005886">
    <property type="term" value="C:plasma membrane"/>
    <property type="evidence" value="ECO:0007669"/>
    <property type="project" value="UniProtKB-SubCell"/>
</dbReference>
<protein>
    <recommendedName>
        <fullName evidence="3">histidine kinase</fullName>
        <ecNumber evidence="3">2.7.13.3</ecNumber>
    </recommendedName>
</protein>
<dbReference type="AlphaFoldDB" id="W5XZ64"/>
<evidence type="ECO:0000259" key="13">
    <source>
        <dbReference type="PROSITE" id="PS50885"/>
    </source>
</evidence>
<keyword evidence="9" id="KW-0902">Two-component regulatory system</keyword>
<dbReference type="PANTHER" id="PTHR45436">
    <property type="entry name" value="SENSOR HISTIDINE KINASE YKOH"/>
    <property type="match status" value="1"/>
</dbReference>
<comment type="subcellular location">
    <subcellularLocation>
        <location evidence="2">Cell membrane</location>
    </subcellularLocation>
</comment>
<dbReference type="Pfam" id="PF00672">
    <property type="entry name" value="HAMP"/>
    <property type="match status" value="1"/>
</dbReference>
<dbReference type="Proteomes" id="UP000019222">
    <property type="component" value="Chromosome"/>
</dbReference>
<dbReference type="Pfam" id="PF00512">
    <property type="entry name" value="HisKA"/>
    <property type="match status" value="1"/>
</dbReference>
<evidence type="ECO:0000313" key="15">
    <source>
        <dbReference type="Proteomes" id="UP000019222"/>
    </source>
</evidence>
<evidence type="ECO:0000256" key="7">
    <source>
        <dbReference type="ARBA" id="ARBA00022777"/>
    </source>
</evidence>
<keyword evidence="8 11" id="KW-1133">Transmembrane helix</keyword>
<evidence type="ECO:0000256" key="3">
    <source>
        <dbReference type="ARBA" id="ARBA00012438"/>
    </source>
</evidence>
<dbReference type="InterPro" id="IPR003594">
    <property type="entry name" value="HATPase_dom"/>
</dbReference>
<name>W5XZ64_9CORY</name>
<evidence type="ECO:0000256" key="2">
    <source>
        <dbReference type="ARBA" id="ARBA00004236"/>
    </source>
</evidence>
<evidence type="ECO:0000256" key="6">
    <source>
        <dbReference type="ARBA" id="ARBA00022692"/>
    </source>
</evidence>